<evidence type="ECO:0000256" key="6">
    <source>
        <dbReference type="ARBA" id="ARBA00022692"/>
    </source>
</evidence>
<dbReference type="SUPFAM" id="SSF48695">
    <property type="entry name" value="Multiheme cytochromes"/>
    <property type="match status" value="1"/>
</dbReference>
<evidence type="ECO:0000256" key="3">
    <source>
        <dbReference type="ARBA" id="ARBA00022448"/>
    </source>
</evidence>
<dbReference type="Pfam" id="PF03264">
    <property type="entry name" value="Cytochrom_NNT"/>
    <property type="match status" value="1"/>
</dbReference>
<keyword evidence="6 15" id="KW-0812">Transmembrane</keyword>
<evidence type="ECO:0000256" key="10">
    <source>
        <dbReference type="ARBA" id="ARBA00023004"/>
    </source>
</evidence>
<evidence type="ECO:0000256" key="4">
    <source>
        <dbReference type="ARBA" id="ARBA00022475"/>
    </source>
</evidence>
<dbReference type="InterPro" id="IPR024717">
    <property type="entry name" value="NapC/NirT/NrfH"/>
</dbReference>
<keyword evidence="5 12" id="KW-0349">Heme</keyword>
<evidence type="ECO:0000256" key="1">
    <source>
        <dbReference type="ARBA" id="ARBA00004162"/>
    </source>
</evidence>
<evidence type="ECO:0000256" key="13">
    <source>
        <dbReference type="PIRSR" id="PIRSR000013-1"/>
    </source>
</evidence>
<dbReference type="Gene3D" id="1.10.3820.10">
    <property type="entry name" value="Di-heme elbow motif domain"/>
    <property type="match status" value="1"/>
</dbReference>
<evidence type="ECO:0000313" key="18">
    <source>
        <dbReference type="Proteomes" id="UP001366166"/>
    </source>
</evidence>
<reference evidence="18" key="1">
    <citation type="journal article" date="2023" name="Arch. Microbiol.">
        <title>Desulfoferula mesophilus gen. nov. sp. nov., a mesophilic sulfate-reducing bacterium isolated from a brackish lake sediment.</title>
        <authorList>
            <person name="Watanabe T."/>
            <person name="Yabe T."/>
            <person name="Tsuji J.M."/>
            <person name="Fukui M."/>
        </authorList>
    </citation>
    <scope>NUCLEOTIDE SEQUENCE [LARGE SCALE GENOMIC DNA]</scope>
    <source>
        <strain evidence="18">12FAK</strain>
    </source>
</reference>
<comment type="subcellular location">
    <subcellularLocation>
        <location evidence="1">Cell membrane</location>
        <topology evidence="1">Single-pass membrane protein</topology>
    </subcellularLocation>
</comment>
<sequence length="183" mass="21477">MAESFLKKLWRIKYFKPTFFIVLGLILAFPLFSLTYYSMYRTSTPEFCASCHEIQGAYNDWRTSSHAVNRKGFVADCMDCHLPAPHDTFNFFYAKTAHGLKDVAVHFFGGKYDRAEQRRKAWGNIKNDQCLKCHRNLLYMPYKRGAMLAHRSVLYPRPGYEKRCLDCHRPLVHMPKPLYIYGS</sequence>
<comment type="PTM">
    <text evidence="12">Binds 4 heme groups per subunit.</text>
</comment>
<dbReference type="GO" id="GO:0005886">
    <property type="term" value="C:plasma membrane"/>
    <property type="evidence" value="ECO:0007669"/>
    <property type="project" value="UniProtKB-SubCell"/>
</dbReference>
<evidence type="ECO:0000259" key="16">
    <source>
        <dbReference type="Pfam" id="PF03264"/>
    </source>
</evidence>
<dbReference type="InterPro" id="IPR051174">
    <property type="entry name" value="Cytochrome_c-type_ET"/>
</dbReference>
<dbReference type="RefSeq" id="WP_338598885.1">
    <property type="nucleotide sequence ID" value="NZ_AP028679.1"/>
</dbReference>
<keyword evidence="7 12" id="KW-0479">Metal-binding</keyword>
<feature type="binding site" description="covalent" evidence="13">
    <location>
        <position position="164"/>
    </location>
    <ligand>
        <name>heme</name>
        <dbReference type="ChEBI" id="CHEBI:30413"/>
        <label>4</label>
    </ligand>
</feature>
<feature type="binding site" description="covalent" evidence="13">
    <location>
        <position position="51"/>
    </location>
    <ligand>
        <name>heme</name>
        <dbReference type="ChEBI" id="CHEBI:30413"/>
        <label>1</label>
    </ligand>
</feature>
<feature type="binding site" description="axial binding residue" evidence="14">
    <location>
        <position position="168"/>
    </location>
    <ligand>
        <name>heme</name>
        <dbReference type="ChEBI" id="CHEBI:30413"/>
        <label>4</label>
    </ligand>
    <ligandPart>
        <name>Fe</name>
        <dbReference type="ChEBI" id="CHEBI:18248"/>
    </ligandPart>
</feature>
<proteinExistence type="inferred from homology"/>
<evidence type="ECO:0000256" key="12">
    <source>
        <dbReference type="PIRNR" id="PIRNR000013"/>
    </source>
</evidence>
<evidence type="ECO:0000256" key="5">
    <source>
        <dbReference type="ARBA" id="ARBA00022617"/>
    </source>
</evidence>
<evidence type="ECO:0000256" key="15">
    <source>
        <dbReference type="SAM" id="Phobius"/>
    </source>
</evidence>
<evidence type="ECO:0000256" key="2">
    <source>
        <dbReference type="ARBA" id="ARBA00007395"/>
    </source>
</evidence>
<evidence type="ECO:0000256" key="11">
    <source>
        <dbReference type="ARBA" id="ARBA00023136"/>
    </source>
</evidence>
<comment type="cofactor">
    <cofactor evidence="13">
        <name>heme</name>
        <dbReference type="ChEBI" id="CHEBI:30413"/>
    </cofactor>
    <text evidence="13">Binds 4 heme groups per subunit.</text>
</comment>
<feature type="transmembrane region" description="Helical" evidence="15">
    <location>
        <begin position="20"/>
        <end position="40"/>
    </location>
</feature>
<dbReference type="InterPro" id="IPR005126">
    <property type="entry name" value="NapC/NirT_cyt_c_N"/>
</dbReference>
<protein>
    <recommendedName>
        <fullName evidence="12">Cytochrome c-type protein</fullName>
    </recommendedName>
</protein>
<evidence type="ECO:0000256" key="14">
    <source>
        <dbReference type="PIRSR" id="PIRSR000013-2"/>
    </source>
</evidence>
<keyword evidence="10 12" id="KW-0408">Iron</keyword>
<feature type="binding site" description="covalent" evidence="13">
    <location>
        <position position="80"/>
    </location>
    <ligand>
        <name>heme</name>
        <dbReference type="ChEBI" id="CHEBI:30413"/>
        <label>2</label>
    </ligand>
</feature>
<keyword evidence="11 15" id="KW-0472">Membrane</keyword>
<dbReference type="PANTHER" id="PTHR30333:SF1">
    <property type="entry name" value="CYTOCHROME C-TYPE PROTEIN NAPC"/>
    <property type="match status" value="1"/>
</dbReference>
<feature type="binding site" description="covalent" evidence="13">
    <location>
        <position position="48"/>
    </location>
    <ligand>
        <name>heme</name>
        <dbReference type="ChEBI" id="CHEBI:30413"/>
        <label>1</label>
    </ligand>
</feature>
<comment type="similarity">
    <text evidence="2">Belongs to the NapC/NirT/NrfH family.</text>
</comment>
<dbReference type="InterPro" id="IPR036280">
    <property type="entry name" value="Multihaem_cyt_sf"/>
</dbReference>
<keyword evidence="4" id="KW-1003">Cell membrane</keyword>
<dbReference type="PIRSF" id="PIRSF000013">
    <property type="entry name" value="4_hem_cytochrm_NapC"/>
    <property type="match status" value="1"/>
</dbReference>
<dbReference type="InterPro" id="IPR038266">
    <property type="entry name" value="NapC/NirT_cytc_sf"/>
</dbReference>
<feature type="binding site" description="axial binding residue" evidence="14">
    <location>
        <position position="173"/>
    </location>
    <ligand>
        <name>heme</name>
        <dbReference type="ChEBI" id="CHEBI:30413"/>
        <label>2</label>
    </ligand>
    <ligandPart>
        <name>Fe</name>
        <dbReference type="ChEBI" id="CHEBI:18248"/>
    </ligandPart>
</feature>
<evidence type="ECO:0000256" key="8">
    <source>
        <dbReference type="ARBA" id="ARBA00022982"/>
    </source>
</evidence>
<feature type="domain" description="NapC/NirT cytochrome c N-terminal" evidence="16">
    <location>
        <begin position="16"/>
        <end position="174"/>
    </location>
</feature>
<dbReference type="GO" id="GO:0009055">
    <property type="term" value="F:electron transfer activity"/>
    <property type="evidence" value="ECO:0007669"/>
    <property type="project" value="TreeGrafter"/>
</dbReference>
<dbReference type="GO" id="GO:0020037">
    <property type="term" value="F:heme binding"/>
    <property type="evidence" value="ECO:0007669"/>
    <property type="project" value="InterPro"/>
</dbReference>
<evidence type="ECO:0000256" key="9">
    <source>
        <dbReference type="ARBA" id="ARBA00022989"/>
    </source>
</evidence>
<accession>A0AAU9ED62</accession>
<feature type="binding site" description="covalent" evidence="13">
    <location>
        <position position="167"/>
    </location>
    <ligand>
        <name>heme</name>
        <dbReference type="ChEBI" id="CHEBI:30413"/>
        <label>4</label>
    </ligand>
</feature>
<gene>
    <name evidence="17" type="ORF">FAK_21040</name>
</gene>
<keyword evidence="9 15" id="KW-1133">Transmembrane helix</keyword>
<name>A0AAU9ED62_9BACT</name>
<dbReference type="GO" id="GO:0009061">
    <property type="term" value="P:anaerobic respiration"/>
    <property type="evidence" value="ECO:0007669"/>
    <property type="project" value="TreeGrafter"/>
</dbReference>
<keyword evidence="3 12" id="KW-0813">Transport</keyword>
<dbReference type="KEGG" id="dmp:FAK_21040"/>
<feature type="binding site" evidence="13">
    <location>
        <position position="95"/>
    </location>
    <ligand>
        <name>a menaquinol</name>
        <dbReference type="ChEBI" id="CHEBI:18151"/>
    </ligand>
</feature>
<dbReference type="GO" id="GO:0046872">
    <property type="term" value="F:metal ion binding"/>
    <property type="evidence" value="ECO:0007669"/>
    <property type="project" value="UniProtKB-KW"/>
</dbReference>
<feature type="binding site" evidence="13">
    <location>
        <position position="102"/>
    </location>
    <ligand>
        <name>a menaquinol</name>
        <dbReference type="ChEBI" id="CHEBI:18151"/>
    </ligand>
</feature>
<dbReference type="AlphaFoldDB" id="A0AAU9ED62"/>
<keyword evidence="18" id="KW-1185">Reference proteome</keyword>
<feature type="binding site" description="covalent" evidence="13">
    <location>
        <position position="130"/>
    </location>
    <ligand>
        <name>heme</name>
        <dbReference type="ChEBI" id="CHEBI:30413"/>
        <label>3</label>
    </ligand>
</feature>
<feature type="binding site" description="covalent" evidence="13">
    <location>
        <position position="133"/>
    </location>
    <ligand>
        <name>heme</name>
        <dbReference type="ChEBI" id="CHEBI:30413"/>
        <label>3</label>
    </ligand>
</feature>
<dbReference type="EMBL" id="AP028679">
    <property type="protein sequence ID" value="BEQ15038.1"/>
    <property type="molecule type" value="Genomic_DNA"/>
</dbReference>
<organism evidence="17 18">
    <name type="scientific">Desulfoferula mesophila</name>
    <dbReference type="NCBI Taxonomy" id="3058419"/>
    <lineage>
        <taxon>Bacteria</taxon>
        <taxon>Pseudomonadati</taxon>
        <taxon>Thermodesulfobacteriota</taxon>
        <taxon>Desulfarculia</taxon>
        <taxon>Desulfarculales</taxon>
        <taxon>Desulfarculaceae</taxon>
        <taxon>Desulfoferula</taxon>
    </lineage>
</organism>
<feature type="binding site" description="axial binding residue" evidence="14">
    <location>
        <position position="81"/>
    </location>
    <ligand>
        <name>heme</name>
        <dbReference type="ChEBI" id="CHEBI:30413"/>
        <label>2</label>
    </ligand>
    <ligandPart>
        <name>Fe</name>
        <dbReference type="ChEBI" id="CHEBI:18248"/>
    </ligandPart>
</feature>
<dbReference type="Proteomes" id="UP001366166">
    <property type="component" value="Chromosome"/>
</dbReference>
<dbReference type="PANTHER" id="PTHR30333">
    <property type="entry name" value="CYTOCHROME C-TYPE PROTEIN"/>
    <property type="match status" value="1"/>
</dbReference>
<evidence type="ECO:0000313" key="17">
    <source>
        <dbReference type="EMBL" id="BEQ15038.1"/>
    </source>
</evidence>
<dbReference type="GO" id="GO:0019333">
    <property type="term" value="P:denitrification pathway"/>
    <property type="evidence" value="ECO:0007669"/>
    <property type="project" value="InterPro"/>
</dbReference>
<keyword evidence="8 12" id="KW-0249">Electron transport</keyword>
<feature type="binding site" description="covalent" evidence="13">
    <location>
        <position position="77"/>
    </location>
    <ligand>
        <name>heme</name>
        <dbReference type="ChEBI" id="CHEBI:30413"/>
        <label>2</label>
    </ligand>
</feature>
<evidence type="ECO:0000256" key="7">
    <source>
        <dbReference type="ARBA" id="ARBA00022723"/>
    </source>
</evidence>
<feature type="binding site" description="axial binding residue" evidence="14">
    <location>
        <position position="134"/>
    </location>
    <ligand>
        <name>heme</name>
        <dbReference type="ChEBI" id="CHEBI:30413"/>
        <label>3</label>
    </ligand>
    <ligandPart>
        <name>Fe</name>
        <dbReference type="ChEBI" id="CHEBI:18248"/>
    </ligandPart>
</feature>
<feature type="binding site" description="axial binding residue" evidence="14">
    <location>
        <position position="102"/>
    </location>
    <ligand>
        <name>heme</name>
        <dbReference type="ChEBI" id="CHEBI:30413"/>
        <label>1</label>
    </ligand>
    <ligandPart>
        <name>Fe</name>
        <dbReference type="ChEBI" id="CHEBI:18248"/>
    </ligandPart>
</feature>